<dbReference type="InterPro" id="IPR003112">
    <property type="entry name" value="Olfac-like_dom"/>
</dbReference>
<comment type="caution">
    <text evidence="3">Lacks conserved residue(s) required for the propagation of feature annotation.</text>
</comment>
<evidence type="ECO:0000256" key="5">
    <source>
        <dbReference type="SAM" id="SignalP"/>
    </source>
</evidence>
<name>A0AA36GN49_CYLNA</name>
<dbReference type="PANTHER" id="PTHR23192">
    <property type="entry name" value="OLFACTOMEDIN-RELATED"/>
    <property type="match status" value="1"/>
</dbReference>
<protein>
    <recommendedName>
        <fullName evidence="6">Olfactomedin-like domain-containing protein</fullName>
    </recommendedName>
</protein>
<dbReference type="PROSITE" id="PS51132">
    <property type="entry name" value="OLF"/>
    <property type="match status" value="1"/>
</dbReference>
<keyword evidence="2" id="KW-0964">Secreted</keyword>
<dbReference type="SMART" id="SM00284">
    <property type="entry name" value="OLF"/>
    <property type="match status" value="1"/>
</dbReference>
<gene>
    <name evidence="7" type="ORF">CYNAS_LOCUS7147</name>
</gene>
<feature type="domain" description="Olfactomedin-like" evidence="6">
    <location>
        <begin position="106"/>
        <end position="349"/>
    </location>
</feature>
<dbReference type="AlphaFoldDB" id="A0AA36GN49"/>
<dbReference type="PANTHER" id="PTHR23192:SF35">
    <property type="entry name" value="OLFACTOMEDIN-LIKE DOMAIN-CONTAINING PROTEIN"/>
    <property type="match status" value="1"/>
</dbReference>
<evidence type="ECO:0000313" key="8">
    <source>
        <dbReference type="Proteomes" id="UP001176961"/>
    </source>
</evidence>
<dbReference type="Pfam" id="PF02191">
    <property type="entry name" value="OLF"/>
    <property type="match status" value="1"/>
</dbReference>
<dbReference type="GO" id="GO:0007165">
    <property type="term" value="P:signal transduction"/>
    <property type="evidence" value="ECO:0007669"/>
    <property type="project" value="TreeGrafter"/>
</dbReference>
<dbReference type="GO" id="GO:0005615">
    <property type="term" value="C:extracellular space"/>
    <property type="evidence" value="ECO:0007669"/>
    <property type="project" value="TreeGrafter"/>
</dbReference>
<evidence type="ECO:0000256" key="4">
    <source>
        <dbReference type="SAM" id="MobiDB-lite"/>
    </source>
</evidence>
<feature type="region of interest" description="Disordered" evidence="4">
    <location>
        <begin position="81"/>
        <end position="107"/>
    </location>
</feature>
<dbReference type="Proteomes" id="UP001176961">
    <property type="component" value="Unassembled WGS sequence"/>
</dbReference>
<feature type="compositionally biased region" description="Basic residues" evidence="4">
    <location>
        <begin position="94"/>
        <end position="104"/>
    </location>
</feature>
<evidence type="ECO:0000256" key="1">
    <source>
        <dbReference type="ARBA" id="ARBA00004613"/>
    </source>
</evidence>
<sequence>MWKSAVPWLAVLASSVVILVQRTTITNLQRQLSNSIRSKRSTEAQNGLFLPVYAQISRKAMHRMCLQKRYTMLELEQEIEKTTKTAPSSPVPRKTQRSRMRSERKRCSSEVKLSEPVVVGIRPNSMGAALRDRHTYYVTEFDLGYSMLVFPSARSLNHSEPKSIITLPYPFHGTDNTVFNGTAYYNYNDMLIAYNVKTGDTKELQLNISTDMLYNNSNSRMDVQADEHGIWMLYRRKGEDYLTASRIQPFSLKVLSSWSLPAVLPSRFCNAIVRCGLLYTVECDVDNVTVSAIYDFYAHIFYPQIISILSILLINGDAQVRFEDYQCGTDVASRFSSYLVTSQCDQAGINLCCLRHDKSYEACVVPQVYCDMEFCQCIFALNANLYCRNIVYATHCNLVQWLGDKHICPAMAQPLFG</sequence>
<evidence type="ECO:0000256" key="3">
    <source>
        <dbReference type="PROSITE-ProRule" id="PRU00446"/>
    </source>
</evidence>
<dbReference type="InterPro" id="IPR050605">
    <property type="entry name" value="Olfactomedin-like_domain"/>
</dbReference>
<organism evidence="7 8">
    <name type="scientific">Cylicocyclus nassatus</name>
    <name type="common">Nematode worm</name>
    <dbReference type="NCBI Taxonomy" id="53992"/>
    <lineage>
        <taxon>Eukaryota</taxon>
        <taxon>Metazoa</taxon>
        <taxon>Ecdysozoa</taxon>
        <taxon>Nematoda</taxon>
        <taxon>Chromadorea</taxon>
        <taxon>Rhabditida</taxon>
        <taxon>Rhabditina</taxon>
        <taxon>Rhabditomorpha</taxon>
        <taxon>Strongyloidea</taxon>
        <taxon>Strongylidae</taxon>
        <taxon>Cylicocyclus</taxon>
    </lineage>
</organism>
<feature type="chain" id="PRO_5041299396" description="Olfactomedin-like domain-containing protein" evidence="5">
    <location>
        <begin position="23"/>
        <end position="417"/>
    </location>
</feature>
<feature type="signal peptide" evidence="5">
    <location>
        <begin position="1"/>
        <end position="22"/>
    </location>
</feature>
<evidence type="ECO:0000259" key="6">
    <source>
        <dbReference type="PROSITE" id="PS51132"/>
    </source>
</evidence>
<dbReference type="EMBL" id="CATQJL010000112">
    <property type="protein sequence ID" value="CAJ0595164.1"/>
    <property type="molecule type" value="Genomic_DNA"/>
</dbReference>
<keyword evidence="5" id="KW-0732">Signal</keyword>
<reference evidence="7" key="1">
    <citation type="submission" date="2023-07" db="EMBL/GenBank/DDBJ databases">
        <authorList>
            <consortium name="CYATHOMIX"/>
        </authorList>
    </citation>
    <scope>NUCLEOTIDE SEQUENCE</scope>
    <source>
        <strain evidence="7">N/A</strain>
    </source>
</reference>
<comment type="caution">
    <text evidence="7">The sequence shown here is derived from an EMBL/GenBank/DDBJ whole genome shotgun (WGS) entry which is preliminary data.</text>
</comment>
<comment type="subcellular location">
    <subcellularLocation>
        <location evidence="1">Secreted</location>
    </subcellularLocation>
</comment>
<evidence type="ECO:0000313" key="7">
    <source>
        <dbReference type="EMBL" id="CAJ0595164.1"/>
    </source>
</evidence>
<keyword evidence="8" id="KW-1185">Reference proteome</keyword>
<proteinExistence type="predicted"/>
<accession>A0AA36GN49</accession>
<evidence type="ECO:0000256" key="2">
    <source>
        <dbReference type="ARBA" id="ARBA00022525"/>
    </source>
</evidence>